<feature type="region of interest" description="Disordered" evidence="1">
    <location>
        <begin position="99"/>
        <end position="324"/>
    </location>
</feature>
<dbReference type="Proteomes" id="UP001164746">
    <property type="component" value="Chromosome 12"/>
</dbReference>
<feature type="compositionally biased region" description="Basic residues" evidence="1">
    <location>
        <begin position="264"/>
        <end position="278"/>
    </location>
</feature>
<accession>A0ABY7FNF1</accession>
<feature type="compositionally biased region" description="Polar residues" evidence="1">
    <location>
        <begin position="228"/>
        <end position="237"/>
    </location>
</feature>
<feature type="compositionally biased region" description="Low complexity" evidence="1">
    <location>
        <begin position="189"/>
        <end position="200"/>
    </location>
</feature>
<evidence type="ECO:0000313" key="3">
    <source>
        <dbReference type="Proteomes" id="UP001164746"/>
    </source>
</evidence>
<evidence type="ECO:0000313" key="2">
    <source>
        <dbReference type="EMBL" id="WAR20741.1"/>
    </source>
</evidence>
<name>A0ABY7FNF1_MYAAR</name>
<feature type="compositionally biased region" description="Polar residues" evidence="1">
    <location>
        <begin position="244"/>
        <end position="263"/>
    </location>
</feature>
<protein>
    <submittedName>
        <fullName evidence="2">Uncharacterized protein</fullName>
    </submittedName>
</protein>
<keyword evidence="3" id="KW-1185">Reference proteome</keyword>
<gene>
    <name evidence="2" type="ORF">MAR_014715</name>
</gene>
<reference evidence="2" key="1">
    <citation type="submission" date="2022-11" db="EMBL/GenBank/DDBJ databases">
        <title>Centuries of genome instability and evolution in soft-shell clam transmissible cancer (bioRxiv).</title>
        <authorList>
            <person name="Hart S.F.M."/>
            <person name="Yonemitsu M.A."/>
            <person name="Giersch R.M."/>
            <person name="Beal B.F."/>
            <person name="Arriagada G."/>
            <person name="Davis B.W."/>
            <person name="Ostrander E.A."/>
            <person name="Goff S.P."/>
            <person name="Metzger M.J."/>
        </authorList>
    </citation>
    <scope>NUCLEOTIDE SEQUENCE</scope>
    <source>
        <strain evidence="2">MELC-2E11</strain>
        <tissue evidence="2">Siphon/mantle</tissue>
    </source>
</reference>
<feature type="compositionally biased region" description="Polar residues" evidence="1">
    <location>
        <begin position="132"/>
        <end position="144"/>
    </location>
</feature>
<feature type="compositionally biased region" description="Basic and acidic residues" evidence="1">
    <location>
        <begin position="99"/>
        <end position="111"/>
    </location>
</feature>
<evidence type="ECO:0000256" key="1">
    <source>
        <dbReference type="SAM" id="MobiDB-lite"/>
    </source>
</evidence>
<proteinExistence type="predicted"/>
<sequence length="324" mass="36763">MENFVRREVIRSQLEHLACRLAENGEECFVVTATNPNILGSDKGIAYCRILFQGIQRAFSRHVEAHQTADRDQAIEQGLETSTEDEQYVHSKLRTHLKIENPIRHESENDHCGNNYNDKGEPYPTPRKVETLASSRNKSTSQWNDRGKQPSKDNNTSKNMYKQSMSSSADSDSELLGIGTDEDSTNADSLLSESELLAESSKQETTGLKRTNQMDEDNSDMKRFKPATPSSRETISESLPELNNGINLNTVGPSTSGVQSTRQKSFKNRSSVNHHRKREHQDTEYKPQKILRMPLEELEKELKRNNDVSTSYNPDESSNENMPK</sequence>
<dbReference type="EMBL" id="CP111023">
    <property type="protein sequence ID" value="WAR20741.1"/>
    <property type="molecule type" value="Genomic_DNA"/>
</dbReference>
<feature type="compositionally biased region" description="Polar residues" evidence="1">
    <location>
        <begin position="307"/>
        <end position="324"/>
    </location>
</feature>
<feature type="compositionally biased region" description="Basic and acidic residues" evidence="1">
    <location>
        <begin position="294"/>
        <end position="306"/>
    </location>
</feature>
<feature type="compositionally biased region" description="Polar residues" evidence="1">
    <location>
        <begin position="152"/>
        <end position="163"/>
    </location>
</feature>
<organism evidence="2 3">
    <name type="scientific">Mya arenaria</name>
    <name type="common">Soft-shell clam</name>
    <dbReference type="NCBI Taxonomy" id="6604"/>
    <lineage>
        <taxon>Eukaryota</taxon>
        <taxon>Metazoa</taxon>
        <taxon>Spiralia</taxon>
        <taxon>Lophotrochozoa</taxon>
        <taxon>Mollusca</taxon>
        <taxon>Bivalvia</taxon>
        <taxon>Autobranchia</taxon>
        <taxon>Heteroconchia</taxon>
        <taxon>Euheterodonta</taxon>
        <taxon>Imparidentia</taxon>
        <taxon>Neoheterodontei</taxon>
        <taxon>Myida</taxon>
        <taxon>Myoidea</taxon>
        <taxon>Myidae</taxon>
        <taxon>Mya</taxon>
    </lineage>
</organism>